<accession>A0ACB9FGK0</accession>
<proteinExistence type="predicted"/>
<protein>
    <submittedName>
        <fullName evidence="1">Uncharacterized protein</fullName>
    </submittedName>
</protein>
<organism evidence="1 2">
    <name type="scientific">Arctium lappa</name>
    <name type="common">Greater burdock</name>
    <name type="synonym">Lappa major</name>
    <dbReference type="NCBI Taxonomy" id="4217"/>
    <lineage>
        <taxon>Eukaryota</taxon>
        <taxon>Viridiplantae</taxon>
        <taxon>Streptophyta</taxon>
        <taxon>Embryophyta</taxon>
        <taxon>Tracheophyta</taxon>
        <taxon>Spermatophyta</taxon>
        <taxon>Magnoliopsida</taxon>
        <taxon>eudicotyledons</taxon>
        <taxon>Gunneridae</taxon>
        <taxon>Pentapetalae</taxon>
        <taxon>asterids</taxon>
        <taxon>campanulids</taxon>
        <taxon>Asterales</taxon>
        <taxon>Asteraceae</taxon>
        <taxon>Carduoideae</taxon>
        <taxon>Cardueae</taxon>
        <taxon>Arctiinae</taxon>
        <taxon>Arctium</taxon>
    </lineage>
</organism>
<gene>
    <name evidence="1" type="ORF">L6452_01603</name>
</gene>
<dbReference type="Proteomes" id="UP001055879">
    <property type="component" value="Linkage Group LG01"/>
</dbReference>
<dbReference type="EMBL" id="CM042047">
    <property type="protein sequence ID" value="KAI3770469.1"/>
    <property type="molecule type" value="Genomic_DNA"/>
</dbReference>
<name>A0ACB9FGK0_ARCLA</name>
<sequence length="569" mass="64130">MESSQRNQDHYSSNHNEVQEQDQDRIRNNFSDGYSSHDHVRLQTSCNINGGVLGLHESCNNQQFPANGIILNPQAGGPIGLRLRKSPSLIKKLELILTQAKQRERHREHDQPAPKTTSKAINIPAVFLKIGSWERVSKNELDLVAKFYYGRKKLIWEFLYGSLKKKIEIRWSQISAINAFVGEDKKGGIKIELSQPPEFGQEIKFKAGKHTLWGPSDDFTQGQASVCRRHTVVFPLGVLDEAFKKLLHCDRRLSDVSRQPFPTHNSPLFCNQILDFSNNRSVVHGSSSVSNYGHQGTLILPPVQNLVQPTTSFVGHSNSNMPMPDLKFSSSDEVAVGVPFKKQRIDGIWEQSGNSQVQEISFPPNGDQQDHLLPNHGEESWILDQELGMHLTDIQSLAEFTNNLSWIPDLPQELHLTDIQNHPNDQFADKQNFFEVESACKPFKENHQMINGFAFNDVDQSHVNGELAFMEDNPWKPMENRIHDSSSVTNHMAFEDDGLCSIDHESGFNNRFVFMEPISSWPSSQFSTQDFNNGGNGMNQNTDSRNLQSFDPSGGNGELAFQNPNSGAN</sequence>
<evidence type="ECO:0000313" key="2">
    <source>
        <dbReference type="Proteomes" id="UP001055879"/>
    </source>
</evidence>
<keyword evidence="2" id="KW-1185">Reference proteome</keyword>
<reference evidence="2" key="1">
    <citation type="journal article" date="2022" name="Mol. Ecol. Resour.">
        <title>The genomes of chicory, endive, great burdock and yacon provide insights into Asteraceae palaeo-polyploidization history and plant inulin production.</title>
        <authorList>
            <person name="Fan W."/>
            <person name="Wang S."/>
            <person name="Wang H."/>
            <person name="Wang A."/>
            <person name="Jiang F."/>
            <person name="Liu H."/>
            <person name="Zhao H."/>
            <person name="Xu D."/>
            <person name="Zhang Y."/>
        </authorList>
    </citation>
    <scope>NUCLEOTIDE SEQUENCE [LARGE SCALE GENOMIC DNA]</scope>
    <source>
        <strain evidence="2">cv. Niubang</strain>
    </source>
</reference>
<reference evidence="1 2" key="2">
    <citation type="journal article" date="2022" name="Mol. Ecol. Resour.">
        <title>The genomes of chicory, endive, great burdock and yacon provide insights into Asteraceae paleo-polyploidization history and plant inulin production.</title>
        <authorList>
            <person name="Fan W."/>
            <person name="Wang S."/>
            <person name="Wang H."/>
            <person name="Wang A."/>
            <person name="Jiang F."/>
            <person name="Liu H."/>
            <person name="Zhao H."/>
            <person name="Xu D."/>
            <person name="Zhang Y."/>
        </authorList>
    </citation>
    <scope>NUCLEOTIDE SEQUENCE [LARGE SCALE GENOMIC DNA]</scope>
    <source>
        <strain evidence="2">cv. Niubang</strain>
    </source>
</reference>
<comment type="caution">
    <text evidence="1">The sequence shown here is derived from an EMBL/GenBank/DDBJ whole genome shotgun (WGS) entry which is preliminary data.</text>
</comment>
<evidence type="ECO:0000313" key="1">
    <source>
        <dbReference type="EMBL" id="KAI3770469.1"/>
    </source>
</evidence>